<dbReference type="InterPro" id="IPR018392">
    <property type="entry name" value="LysM"/>
</dbReference>
<sequence>MKRLKKATIAAMAITVGITTTSVAAPYTVKPKDSFWTISNKYGVSLESILKENNATDNTIIYPGQVIQVPEKIKLNSSPSRGEIHREVPKTISYTIEEGDNLWTISEKYLISAEDIIKINEGLTKDTIFKVGQVINLPLKEEVKKEDKVESKYGEYLNWFDEVEKLIPRGSDFKVIDFYTGKSYMARRSVGSYHADCETLTKEDTDIMKSIWGGFSWERRPAIIEYNGRRIACSVTFMPHAGNDSEKGGVNTSWRSGGYGPGINFDYIKGNGIDGHFDIHFVGSKRHMDGKQDPEHQKMIKIAAGIK</sequence>
<name>A0ABS6E6D8_9FIRM</name>
<evidence type="ECO:0000256" key="1">
    <source>
        <dbReference type="SAM" id="SignalP"/>
    </source>
</evidence>
<reference evidence="3 4" key="1">
    <citation type="submission" date="2021-06" db="EMBL/GenBank/DDBJ databases">
        <authorList>
            <person name="Sun Q."/>
            <person name="Li D."/>
        </authorList>
    </citation>
    <scope>NUCLEOTIDE SEQUENCE [LARGE SCALE GENOMIC DNA]</scope>
    <source>
        <strain evidence="3 4">MSJ-40</strain>
    </source>
</reference>
<evidence type="ECO:0000259" key="2">
    <source>
        <dbReference type="PROSITE" id="PS51782"/>
    </source>
</evidence>
<feature type="domain" description="LysM" evidence="2">
    <location>
        <begin position="25"/>
        <end position="69"/>
    </location>
</feature>
<feature type="domain" description="LysM" evidence="2">
    <location>
        <begin position="92"/>
        <end position="137"/>
    </location>
</feature>
<dbReference type="PANTHER" id="PTHR33734:SF22">
    <property type="entry name" value="MEMBRANE-BOUND LYTIC MUREIN TRANSGLYCOSYLASE D"/>
    <property type="match status" value="1"/>
</dbReference>
<keyword evidence="1" id="KW-0732">Signal</keyword>
<dbReference type="PROSITE" id="PS51782">
    <property type="entry name" value="LYSM"/>
    <property type="match status" value="2"/>
</dbReference>
<dbReference type="SMART" id="SM00257">
    <property type="entry name" value="LysM"/>
    <property type="match status" value="2"/>
</dbReference>
<dbReference type="PANTHER" id="PTHR33734">
    <property type="entry name" value="LYSM DOMAIN-CONTAINING GPI-ANCHORED PROTEIN 2"/>
    <property type="match status" value="1"/>
</dbReference>
<dbReference type="EMBL" id="JAHLPM010000008">
    <property type="protein sequence ID" value="MBU5438495.1"/>
    <property type="molecule type" value="Genomic_DNA"/>
</dbReference>
<dbReference type="RefSeq" id="WP_216519640.1">
    <property type="nucleotide sequence ID" value="NZ_JAHLPM010000008.1"/>
</dbReference>
<dbReference type="CDD" id="cd00118">
    <property type="entry name" value="LysM"/>
    <property type="match status" value="2"/>
</dbReference>
<dbReference type="Pfam" id="PF01476">
    <property type="entry name" value="LysM"/>
    <property type="match status" value="2"/>
</dbReference>
<accession>A0ABS6E6D8</accession>
<dbReference type="Proteomes" id="UP000749471">
    <property type="component" value="Unassembled WGS sequence"/>
</dbReference>
<keyword evidence="4" id="KW-1185">Reference proteome</keyword>
<evidence type="ECO:0000313" key="4">
    <source>
        <dbReference type="Proteomes" id="UP000749471"/>
    </source>
</evidence>
<feature type="chain" id="PRO_5046467589" evidence="1">
    <location>
        <begin position="25"/>
        <end position="307"/>
    </location>
</feature>
<proteinExistence type="predicted"/>
<protein>
    <submittedName>
        <fullName evidence="3">LysM peptidoglycan-binding domain-containing protein</fullName>
    </submittedName>
</protein>
<feature type="signal peptide" evidence="1">
    <location>
        <begin position="1"/>
        <end position="24"/>
    </location>
</feature>
<comment type="caution">
    <text evidence="3">The sequence shown here is derived from an EMBL/GenBank/DDBJ whole genome shotgun (WGS) entry which is preliminary data.</text>
</comment>
<organism evidence="3 4">
    <name type="scientific">Tissierella simiarum</name>
    <dbReference type="NCBI Taxonomy" id="2841534"/>
    <lineage>
        <taxon>Bacteria</taxon>
        <taxon>Bacillati</taxon>
        <taxon>Bacillota</taxon>
        <taxon>Tissierellia</taxon>
        <taxon>Tissierellales</taxon>
        <taxon>Tissierellaceae</taxon>
        <taxon>Tissierella</taxon>
    </lineage>
</organism>
<evidence type="ECO:0000313" key="3">
    <source>
        <dbReference type="EMBL" id="MBU5438495.1"/>
    </source>
</evidence>
<gene>
    <name evidence="3" type="ORF">KQI42_10770</name>
</gene>